<gene>
    <name evidence="1" type="ORF">SCALOS_LOCUS1083</name>
</gene>
<evidence type="ECO:0000313" key="1">
    <source>
        <dbReference type="EMBL" id="CAG8448819.1"/>
    </source>
</evidence>
<dbReference type="EMBL" id="CAJVPM010000652">
    <property type="protein sequence ID" value="CAG8448819.1"/>
    <property type="molecule type" value="Genomic_DNA"/>
</dbReference>
<proteinExistence type="predicted"/>
<evidence type="ECO:0000313" key="2">
    <source>
        <dbReference type="Proteomes" id="UP000789860"/>
    </source>
</evidence>
<accession>A0ACA9K2T7</accession>
<comment type="caution">
    <text evidence="1">The sequence shown here is derived from an EMBL/GenBank/DDBJ whole genome shotgun (WGS) entry which is preliminary data.</text>
</comment>
<dbReference type="Proteomes" id="UP000789860">
    <property type="component" value="Unassembled WGS sequence"/>
</dbReference>
<keyword evidence="2" id="KW-1185">Reference proteome</keyword>
<protein>
    <submittedName>
        <fullName evidence="1">11865_t:CDS:1</fullName>
    </submittedName>
</protein>
<organism evidence="1 2">
    <name type="scientific">Scutellospora calospora</name>
    <dbReference type="NCBI Taxonomy" id="85575"/>
    <lineage>
        <taxon>Eukaryota</taxon>
        <taxon>Fungi</taxon>
        <taxon>Fungi incertae sedis</taxon>
        <taxon>Mucoromycota</taxon>
        <taxon>Glomeromycotina</taxon>
        <taxon>Glomeromycetes</taxon>
        <taxon>Diversisporales</taxon>
        <taxon>Gigasporaceae</taxon>
        <taxon>Scutellospora</taxon>
    </lineage>
</organism>
<sequence>KLESFLLDIILIEVCNTGSNMANSIMNALRKFNLAKKTLALTTDNAKSMIVCSKII</sequence>
<feature type="non-terminal residue" evidence="1">
    <location>
        <position position="1"/>
    </location>
</feature>
<name>A0ACA9K2T7_9GLOM</name>
<reference evidence="1" key="1">
    <citation type="submission" date="2021-06" db="EMBL/GenBank/DDBJ databases">
        <authorList>
            <person name="Kallberg Y."/>
            <person name="Tangrot J."/>
            <person name="Rosling A."/>
        </authorList>
    </citation>
    <scope>NUCLEOTIDE SEQUENCE</scope>
    <source>
        <strain evidence="1">AU212A</strain>
    </source>
</reference>